<accession>A0A4R1GAF3</accession>
<reference evidence="3 4" key="1">
    <citation type="submission" date="2019-03" db="EMBL/GenBank/DDBJ databases">
        <title>Genomic Encyclopedia of Archaeal and Bacterial Type Strains, Phase II (KMG-II): from individual species to whole genera.</title>
        <authorList>
            <person name="Goeker M."/>
        </authorList>
    </citation>
    <scope>NUCLEOTIDE SEQUENCE [LARGE SCALE GENOMIC DNA]</scope>
    <source>
        <strain evidence="3 4">DSM 24425</strain>
    </source>
</reference>
<dbReference type="Gene3D" id="1.10.260.40">
    <property type="entry name" value="lambda repressor-like DNA-binding domains"/>
    <property type="match status" value="1"/>
</dbReference>
<dbReference type="InterPro" id="IPR010982">
    <property type="entry name" value="Lambda_DNA-bd_dom_sf"/>
</dbReference>
<evidence type="ECO:0000313" key="4">
    <source>
        <dbReference type="Proteomes" id="UP000295777"/>
    </source>
</evidence>
<dbReference type="Proteomes" id="UP000295777">
    <property type="component" value="Unassembled WGS sequence"/>
</dbReference>
<dbReference type="CDD" id="cd00093">
    <property type="entry name" value="HTH_XRE"/>
    <property type="match status" value="1"/>
</dbReference>
<evidence type="ECO:0000259" key="2">
    <source>
        <dbReference type="Pfam" id="PF06114"/>
    </source>
</evidence>
<gene>
    <name evidence="3" type="ORF">CLV27_0576</name>
</gene>
<dbReference type="InterPro" id="IPR052345">
    <property type="entry name" value="Rad_response_metalloprotease"/>
</dbReference>
<comment type="similarity">
    <text evidence="1">Belongs to the short-chain fatty acyl-CoA assimilation regulator (ScfR) family.</text>
</comment>
<dbReference type="EMBL" id="SMFV01000002">
    <property type="protein sequence ID" value="TCK05157.1"/>
    <property type="molecule type" value="Genomic_DNA"/>
</dbReference>
<dbReference type="PANTHER" id="PTHR43236">
    <property type="entry name" value="ANTITOXIN HIGA1"/>
    <property type="match status" value="1"/>
</dbReference>
<dbReference type="AlphaFoldDB" id="A0A4R1GAF3"/>
<dbReference type="SUPFAM" id="SSF47413">
    <property type="entry name" value="lambda repressor-like DNA-binding domains"/>
    <property type="match status" value="1"/>
</dbReference>
<protein>
    <submittedName>
        <fullName evidence="3">Uncharacterized protein DUF955</fullName>
    </submittedName>
</protein>
<dbReference type="InterPro" id="IPR010359">
    <property type="entry name" value="IrrE_HExxH"/>
</dbReference>
<dbReference type="PANTHER" id="PTHR43236:SF2">
    <property type="entry name" value="BLL0069 PROTEIN"/>
    <property type="match status" value="1"/>
</dbReference>
<proteinExistence type="inferred from homology"/>
<evidence type="ECO:0000256" key="1">
    <source>
        <dbReference type="ARBA" id="ARBA00007227"/>
    </source>
</evidence>
<dbReference type="Pfam" id="PF06114">
    <property type="entry name" value="Peptidase_M78"/>
    <property type="match status" value="1"/>
</dbReference>
<evidence type="ECO:0000313" key="3">
    <source>
        <dbReference type="EMBL" id="TCK05157.1"/>
    </source>
</evidence>
<name>A0A4R1GAF3_9BACT</name>
<keyword evidence="4" id="KW-1185">Reference proteome</keyword>
<dbReference type="Gene3D" id="1.10.10.2910">
    <property type="match status" value="1"/>
</dbReference>
<dbReference type="InterPro" id="IPR001387">
    <property type="entry name" value="Cro/C1-type_HTH"/>
</dbReference>
<dbReference type="OrthoDB" id="9816277at2"/>
<dbReference type="GO" id="GO:0003677">
    <property type="term" value="F:DNA binding"/>
    <property type="evidence" value="ECO:0007669"/>
    <property type="project" value="InterPro"/>
</dbReference>
<sequence>MRYISIKTEELLKAVFAPNLEYAMGLIERIRKQVDPVEMASRNLKLLMKNLKVERKKISEEAGVPEKFLIAVEKGEFVPFSVYEKIASYFGIYTSDFIGSKIEDSLIGVFFRHKGEEYLSLRDKHFLIRLKEWARVYRASYPVRETEILKKFRQVLKEANKRNVEEIGTRFRKIIGFDDYSLGQIKKWKTWEVKNWLRNIEESIHKAFGIKIIHVSPSAPPSFRSIYFPETEVIFIIDPRNIAINLFQIMHELFHSFRKEFVAEFDIFNGYDGHSEEDFLANQFAASVLIPRELLKKRLQQVSPKDVKELTSIYEEFLGSKEVFRYRLKALGCRNLEELVKEIKPGLRPIYITDKNKLPKEIKQALNKLREEGKITYNRWEELAKTDVLVGC</sequence>
<organism evidence="3 4">
    <name type="scientific">Phorcysia thermohydrogeniphila</name>
    <dbReference type="NCBI Taxonomy" id="936138"/>
    <lineage>
        <taxon>Bacteria</taxon>
        <taxon>Pseudomonadati</taxon>
        <taxon>Aquificota</taxon>
        <taxon>Aquificia</taxon>
        <taxon>Desulfurobacteriales</taxon>
        <taxon>Desulfurobacteriaceae</taxon>
        <taxon>Phorcysia</taxon>
    </lineage>
</organism>
<feature type="domain" description="IrrE N-terminal-like" evidence="2">
    <location>
        <begin position="207"/>
        <end position="329"/>
    </location>
</feature>
<comment type="caution">
    <text evidence="3">The sequence shown here is derived from an EMBL/GenBank/DDBJ whole genome shotgun (WGS) entry which is preliminary data.</text>
</comment>